<evidence type="ECO:0000256" key="15">
    <source>
        <dbReference type="SAM" id="Phobius"/>
    </source>
</evidence>
<proteinExistence type="inferred from homology"/>
<reference evidence="17" key="1">
    <citation type="submission" date="2018-10" db="EMBL/GenBank/DDBJ databases">
        <title>Transcriptome assembly of Aceria tosichella (Wheat curl mite) Type 2.</title>
        <authorList>
            <person name="Scully E.D."/>
            <person name="Geib S.M."/>
            <person name="Palmer N.A."/>
            <person name="Gupta A.K."/>
            <person name="Sarath G."/>
            <person name="Tatineni S."/>
        </authorList>
    </citation>
    <scope>NUCLEOTIDE SEQUENCE</scope>
    <source>
        <strain evidence="17">LincolnNE</strain>
    </source>
</reference>
<keyword evidence="10" id="KW-0594">Phospholipid biosynthesis</keyword>
<evidence type="ECO:0000256" key="6">
    <source>
        <dbReference type="ARBA" id="ARBA00022692"/>
    </source>
</evidence>
<name>A0A6G1S8F1_9ACAR</name>
<keyword evidence="8" id="KW-0443">Lipid metabolism</keyword>
<feature type="compositionally biased region" description="Basic and acidic residues" evidence="14">
    <location>
        <begin position="66"/>
        <end position="75"/>
    </location>
</feature>
<evidence type="ECO:0000256" key="5">
    <source>
        <dbReference type="ARBA" id="ARBA00022679"/>
    </source>
</evidence>
<gene>
    <name evidence="17" type="primary">agpat9_1</name>
    <name evidence="17" type="ORF">g.10602</name>
</gene>
<dbReference type="GO" id="GO:0005783">
    <property type="term" value="C:endoplasmic reticulum"/>
    <property type="evidence" value="ECO:0007669"/>
    <property type="project" value="TreeGrafter"/>
</dbReference>
<dbReference type="EMBL" id="GGYP01001442">
    <property type="protein sequence ID" value="MDE46213.1"/>
    <property type="molecule type" value="Transcribed_RNA"/>
</dbReference>
<evidence type="ECO:0000313" key="17">
    <source>
        <dbReference type="EMBL" id="MDE46213.1"/>
    </source>
</evidence>
<evidence type="ECO:0000256" key="12">
    <source>
        <dbReference type="ARBA" id="ARBA00023315"/>
    </source>
</evidence>
<keyword evidence="7 15" id="KW-1133">Transmembrane helix</keyword>
<evidence type="ECO:0000256" key="13">
    <source>
        <dbReference type="ARBA" id="ARBA00025707"/>
    </source>
</evidence>
<evidence type="ECO:0000256" key="1">
    <source>
        <dbReference type="ARBA" id="ARBA00004370"/>
    </source>
</evidence>
<sequence length="517" mass="59640">MFRMLDLILKTAKCCLVLTIVRLLTSAFGYEFGISRQYLRLLEWILRQGKERIERCESEQRLQFELEAEPGRRPSSEQPPTNTVDGGAAGHRSNCEMTETNGIETAAKRPKRLDLHGEDSMAVATADNQQKRRRVSTPNGPPIFLFDVEDDDEYNDVEETEQLPNRNGPEGPIKQHEFHLEDVARLVARGISAIIDDEVTKRFTHEQLKTWNLLTRTNAKNYQFMSRSLGFWWFAGLVVRYSILMPLRIMFTLTGFVWLVLTMPIIGFLPKLVRDKPHRLVSLMAFRMLSCGINSRLKFHNREYRAQGGSICVANHTSPLDVVLLASDNCYTLVGQRHGGLLGLLQFALSRAANHIWFERSEMRDRQFVAARLKEHVDISSNLPVLIFPEGTCINNSAVMMFRKGSFEVTDRIHPIAIKYDPRFGDPFWNSSKQTYVQYLLMIMSTWAIKCDVWYLKPMDRLQDEDSAEFANRVKAEIAKQAGLENLAWDGQLKRSSVKPTWLFQQQEDYVRRLKLE</sequence>
<evidence type="ECO:0000256" key="7">
    <source>
        <dbReference type="ARBA" id="ARBA00022989"/>
    </source>
</evidence>
<keyword evidence="12 17" id="KW-0012">Acyltransferase</keyword>
<evidence type="ECO:0000256" key="4">
    <source>
        <dbReference type="ARBA" id="ARBA00022516"/>
    </source>
</evidence>
<evidence type="ECO:0000256" key="14">
    <source>
        <dbReference type="SAM" id="MobiDB-lite"/>
    </source>
</evidence>
<feature type="transmembrane region" description="Helical" evidence="15">
    <location>
        <begin position="250"/>
        <end position="268"/>
    </location>
</feature>
<comment type="pathway">
    <text evidence="13">Phospholipid metabolism.</text>
</comment>
<evidence type="ECO:0000256" key="11">
    <source>
        <dbReference type="ARBA" id="ARBA00023264"/>
    </source>
</evidence>
<organism evidence="17">
    <name type="scientific">Aceria tosichella</name>
    <name type="common">wheat curl mite</name>
    <dbReference type="NCBI Taxonomy" id="561515"/>
    <lineage>
        <taxon>Eukaryota</taxon>
        <taxon>Metazoa</taxon>
        <taxon>Ecdysozoa</taxon>
        <taxon>Arthropoda</taxon>
        <taxon>Chelicerata</taxon>
        <taxon>Arachnida</taxon>
        <taxon>Acari</taxon>
        <taxon>Acariformes</taxon>
        <taxon>Trombidiformes</taxon>
        <taxon>Prostigmata</taxon>
        <taxon>Eupodina</taxon>
        <taxon>Eriophyoidea</taxon>
        <taxon>Eriophyidae</taxon>
        <taxon>Eriophyinae</taxon>
        <taxon>Aceriini</taxon>
        <taxon>Aceria</taxon>
    </lineage>
</organism>
<dbReference type="InterPro" id="IPR002123">
    <property type="entry name" value="Plipid/glycerol_acylTrfase"/>
</dbReference>
<dbReference type="InterPro" id="IPR045252">
    <property type="entry name" value="LPCAT1-like"/>
</dbReference>
<dbReference type="PANTHER" id="PTHR23063:SF2">
    <property type="entry name" value="GLYCEROL-3-PHOSPHATE ACYLTRANSFERASE 4, ISOFORM D-RELATED"/>
    <property type="match status" value="1"/>
</dbReference>
<dbReference type="PANTHER" id="PTHR23063">
    <property type="entry name" value="PHOSPHOLIPID ACYLTRANSFERASE"/>
    <property type="match status" value="1"/>
</dbReference>
<keyword evidence="11" id="KW-1208">Phospholipid metabolism</keyword>
<dbReference type="SMART" id="SM00563">
    <property type="entry name" value="PlsC"/>
    <property type="match status" value="1"/>
</dbReference>
<keyword evidence="9 15" id="KW-0472">Membrane</keyword>
<evidence type="ECO:0000256" key="2">
    <source>
        <dbReference type="ARBA" id="ARBA00005189"/>
    </source>
</evidence>
<dbReference type="CDD" id="cd07991">
    <property type="entry name" value="LPLAT_LPCAT1-like"/>
    <property type="match status" value="1"/>
</dbReference>
<dbReference type="AlphaFoldDB" id="A0A6G1S8F1"/>
<comment type="subcellular location">
    <subcellularLocation>
        <location evidence="1">Membrane</location>
    </subcellularLocation>
</comment>
<protein>
    <submittedName>
        <fullName evidence="17">Glycerol-3-phosphate acyltransferase 3</fullName>
    </submittedName>
</protein>
<comment type="similarity">
    <text evidence="3">Belongs to the 1-acyl-sn-glycerol-3-phosphate acyltransferase family.</text>
</comment>
<comment type="pathway">
    <text evidence="2">Lipid metabolism.</text>
</comment>
<feature type="region of interest" description="Disordered" evidence="14">
    <location>
        <begin position="66"/>
        <end position="147"/>
    </location>
</feature>
<dbReference type="Pfam" id="PF01553">
    <property type="entry name" value="Acyltransferase"/>
    <property type="match status" value="1"/>
</dbReference>
<dbReference type="GO" id="GO:0004366">
    <property type="term" value="F:glycerol-3-phosphate O-acyltransferase activity"/>
    <property type="evidence" value="ECO:0007669"/>
    <property type="project" value="TreeGrafter"/>
</dbReference>
<dbReference type="GO" id="GO:0016020">
    <property type="term" value="C:membrane"/>
    <property type="evidence" value="ECO:0007669"/>
    <property type="project" value="UniProtKB-SubCell"/>
</dbReference>
<dbReference type="GO" id="GO:0019432">
    <property type="term" value="P:triglyceride biosynthetic process"/>
    <property type="evidence" value="ECO:0007669"/>
    <property type="project" value="TreeGrafter"/>
</dbReference>
<keyword evidence="4" id="KW-0444">Lipid biosynthesis</keyword>
<dbReference type="SUPFAM" id="SSF69593">
    <property type="entry name" value="Glycerol-3-phosphate (1)-acyltransferase"/>
    <property type="match status" value="1"/>
</dbReference>
<accession>A0A6G1S8F1</accession>
<keyword evidence="6 15" id="KW-0812">Transmembrane</keyword>
<evidence type="ECO:0000256" key="8">
    <source>
        <dbReference type="ARBA" id="ARBA00023098"/>
    </source>
</evidence>
<dbReference type="GO" id="GO:0008654">
    <property type="term" value="P:phospholipid biosynthetic process"/>
    <property type="evidence" value="ECO:0007669"/>
    <property type="project" value="UniProtKB-KW"/>
</dbReference>
<feature type="domain" description="Phospholipid/glycerol acyltransferase" evidence="16">
    <location>
        <begin position="310"/>
        <end position="421"/>
    </location>
</feature>
<keyword evidence="5 17" id="KW-0808">Transferase</keyword>
<evidence type="ECO:0000256" key="10">
    <source>
        <dbReference type="ARBA" id="ARBA00023209"/>
    </source>
</evidence>
<evidence type="ECO:0000256" key="3">
    <source>
        <dbReference type="ARBA" id="ARBA00008655"/>
    </source>
</evidence>
<evidence type="ECO:0000259" key="16">
    <source>
        <dbReference type="SMART" id="SM00563"/>
    </source>
</evidence>
<evidence type="ECO:0000256" key="9">
    <source>
        <dbReference type="ARBA" id="ARBA00023136"/>
    </source>
</evidence>